<proteinExistence type="predicted"/>
<reference evidence="4" key="1">
    <citation type="submission" date="2018-02" db="EMBL/GenBank/DDBJ databases">
        <title>Phenotypic and genomic properties of facultatively anaerobic sulfur-reducing natronoarchaea from hypersaline soda lakes.</title>
        <authorList>
            <person name="Sorokin D.Y."/>
            <person name="Kublanov I.V."/>
            <person name="Roman P."/>
            <person name="Sinninghe Damste J.S."/>
            <person name="Golyshin P.N."/>
            <person name="Rojo D."/>
            <person name="Ciordia S."/>
            <person name="Mena M.D.C."/>
            <person name="Ferrer M."/>
            <person name="Messina E."/>
            <person name="Smedile F."/>
            <person name="La Spada G."/>
            <person name="La Cono V."/>
            <person name="Yakimov M.M."/>
        </authorList>
    </citation>
    <scope>NUCLEOTIDE SEQUENCE [LARGE SCALE GENOMIC DNA]</scope>
    <source>
        <strain evidence="4">AArc-Mg</strain>
    </source>
</reference>
<feature type="compositionally biased region" description="Basic and acidic residues" evidence="1">
    <location>
        <begin position="1"/>
        <end position="11"/>
    </location>
</feature>
<dbReference type="Proteomes" id="UP000258613">
    <property type="component" value="Chromosome"/>
</dbReference>
<dbReference type="OrthoDB" id="325606at2157"/>
<feature type="domain" description="Anti-CBASS protein Acb1-like N-terminal" evidence="2">
    <location>
        <begin position="71"/>
        <end position="432"/>
    </location>
</feature>
<sequence>MTDDTPSRDDRDVDDEAQVTANAAGPNPNTVSSSGMRWAIAAYLGASLYDQRDIYDTFDWPRQPDAEWLYATYTRNPFAKPVVDRPAFTSWRDDPAIVDQAEDEQTDFEEDVEKAARVLDLWSYAERLDRLAGIGRYGVMVFVTSDVDSPDDLSTPLEAESLSTSGLDAVNQIKVFSEVSVDNIEWGGIGEASDGRWGKPVSYTIDFSPEAETEEGRTDPTYDVHWTRTVAVPATRLLDDDFFGRPRLEPVINTLRDIEKVLGSIAELAFRGADKGLAISYDPEKIDTTSEDFWDQNDEEMQEWHHGLKHQLETVGDVQELGGDVADASGIFEPQLAALSSATGIPKRVFEGDPAGALASAEEDTQAYFGMIKERRSEYVTPHLVRPMLEWFVDNAIISPPSEDIDRVDVEWPALRVLSEQEQAELANKRLEFLGPAVVVKEAREMHGLEPQPDWMANEVANSYLNEMQAGGAADGPGEALEAALTENRKEAAAAARTQSRMLLGAEGDD</sequence>
<protein>
    <submittedName>
        <fullName evidence="3">Phage portal protein</fullName>
    </submittedName>
</protein>
<dbReference type="InterPro" id="IPR024459">
    <property type="entry name" value="Acb1-like_N"/>
</dbReference>
<gene>
    <name evidence="3" type="ORF">AArcMg_0774</name>
</gene>
<evidence type="ECO:0000313" key="3">
    <source>
        <dbReference type="EMBL" id="AXR80796.1"/>
    </source>
</evidence>
<feature type="region of interest" description="Disordered" evidence="1">
    <location>
        <begin position="1"/>
        <end position="31"/>
    </location>
</feature>
<feature type="region of interest" description="Disordered" evidence="1">
    <location>
        <begin position="491"/>
        <end position="510"/>
    </location>
</feature>
<dbReference type="EMBL" id="CP027033">
    <property type="protein sequence ID" value="AXR80796.1"/>
    <property type="molecule type" value="Genomic_DNA"/>
</dbReference>
<accession>A0A346PMQ1</accession>
<organism evidence="3 4">
    <name type="scientific">Natrarchaeobaculum sulfurireducens</name>
    <dbReference type="NCBI Taxonomy" id="2044521"/>
    <lineage>
        <taxon>Archaea</taxon>
        <taxon>Methanobacteriati</taxon>
        <taxon>Methanobacteriota</taxon>
        <taxon>Stenosarchaea group</taxon>
        <taxon>Halobacteria</taxon>
        <taxon>Halobacteriales</taxon>
        <taxon>Natrialbaceae</taxon>
        <taxon>Natrarchaeobaculum</taxon>
    </lineage>
</organism>
<dbReference type="RefSeq" id="WP_117367584.1">
    <property type="nucleotide sequence ID" value="NZ_CP027033.1"/>
</dbReference>
<evidence type="ECO:0000259" key="2">
    <source>
        <dbReference type="Pfam" id="PF06381"/>
    </source>
</evidence>
<dbReference type="Pfam" id="PF06381">
    <property type="entry name" value="Phage_portal_3"/>
    <property type="match status" value="1"/>
</dbReference>
<dbReference type="AlphaFoldDB" id="A0A346PMQ1"/>
<evidence type="ECO:0000313" key="4">
    <source>
        <dbReference type="Proteomes" id="UP000258613"/>
    </source>
</evidence>
<evidence type="ECO:0000256" key="1">
    <source>
        <dbReference type="SAM" id="MobiDB-lite"/>
    </source>
</evidence>
<keyword evidence="4" id="KW-1185">Reference proteome</keyword>
<name>A0A346PMQ1_9EURY</name>
<dbReference type="GeneID" id="37641265"/>
<dbReference type="KEGG" id="nag:AArcMg_0774"/>